<dbReference type="AlphaFoldDB" id="A0A7X0H5N6"/>
<dbReference type="InterPro" id="IPR039425">
    <property type="entry name" value="RNA_pol_sigma-70-like"/>
</dbReference>
<dbReference type="InterPro" id="IPR007627">
    <property type="entry name" value="RNA_pol_sigma70_r2"/>
</dbReference>
<evidence type="ECO:0000256" key="4">
    <source>
        <dbReference type="ARBA" id="ARBA00023163"/>
    </source>
</evidence>
<dbReference type="Pfam" id="PF04542">
    <property type="entry name" value="Sigma70_r2"/>
    <property type="match status" value="1"/>
</dbReference>
<evidence type="ECO:0000259" key="5">
    <source>
        <dbReference type="Pfam" id="PF04542"/>
    </source>
</evidence>
<accession>A0A7X0H5N6</accession>
<dbReference type="InterPro" id="IPR013325">
    <property type="entry name" value="RNA_pol_sigma_r2"/>
</dbReference>
<evidence type="ECO:0000313" key="7">
    <source>
        <dbReference type="Proteomes" id="UP000541810"/>
    </source>
</evidence>
<keyword evidence="4" id="KW-0804">Transcription</keyword>
<dbReference type="RefSeq" id="WP_184677170.1">
    <property type="nucleotide sequence ID" value="NZ_JACHGY010000001.1"/>
</dbReference>
<dbReference type="GO" id="GO:0003677">
    <property type="term" value="F:DNA binding"/>
    <property type="evidence" value="ECO:0007669"/>
    <property type="project" value="UniProtKB-KW"/>
</dbReference>
<feature type="domain" description="RNA polymerase sigma-70 region 2" evidence="5">
    <location>
        <begin position="31"/>
        <end position="95"/>
    </location>
</feature>
<evidence type="ECO:0000256" key="3">
    <source>
        <dbReference type="ARBA" id="ARBA00023125"/>
    </source>
</evidence>
<keyword evidence="1" id="KW-0805">Transcription regulation</keyword>
<protein>
    <submittedName>
        <fullName evidence="6">RNA polymerase sigma factor (Sigma-70 family)</fullName>
    </submittedName>
</protein>
<gene>
    <name evidence="6" type="ORF">HNQ40_001404</name>
</gene>
<organism evidence="6 7">
    <name type="scientific">Algisphaera agarilytica</name>
    <dbReference type="NCBI Taxonomy" id="1385975"/>
    <lineage>
        <taxon>Bacteria</taxon>
        <taxon>Pseudomonadati</taxon>
        <taxon>Planctomycetota</taxon>
        <taxon>Phycisphaerae</taxon>
        <taxon>Phycisphaerales</taxon>
        <taxon>Phycisphaeraceae</taxon>
        <taxon>Algisphaera</taxon>
    </lineage>
</organism>
<dbReference type="EMBL" id="JACHGY010000001">
    <property type="protein sequence ID" value="MBB6429598.1"/>
    <property type="molecule type" value="Genomic_DNA"/>
</dbReference>
<dbReference type="GO" id="GO:0016987">
    <property type="term" value="F:sigma factor activity"/>
    <property type="evidence" value="ECO:0007669"/>
    <property type="project" value="UniProtKB-KW"/>
</dbReference>
<dbReference type="SUPFAM" id="SSF88946">
    <property type="entry name" value="Sigma2 domain of RNA polymerase sigma factors"/>
    <property type="match status" value="1"/>
</dbReference>
<keyword evidence="2" id="KW-0731">Sigma factor</keyword>
<dbReference type="Gene3D" id="1.10.1740.10">
    <property type="match status" value="1"/>
</dbReference>
<sequence length="496" mass="55720">MANTPHSTPPLDERLIRYLQEKDPQAIDRIIEAYWPTVMSVCRRYHADPHEAEDAAQETFLRLLRHAPKIRSHLGAWLKTTARSVCVDHIRKAVRHRELLQKHPGLLDPPDPSPASRHRVQSKLDEALQNIDEPLRELLLERYHRYTPLRVLAGKSRTSLSTVHRQLQRGLDQTADVLKDMGIEEIEDLTRQALVDQIVNDPMRHAPQWPQAPTRGDESAPLTFPGWSRPIRVGTLISHHAQITECTNGPFVPKEDEAAFFMRFVADPRFELISIIDPGTDNVGMVERVIRDYAFCDGLIDGTDLECLKTLDVIVVGLSFSQREDVLHNIRLAVEAGVGFFNDGFLGTNHLGPGHPDVMALSLCATPTMSYCPYVEIRGQPCPGGQENNHNGQITVLVDHPATPSWFAGKTFRCGECGPRFTPVADATLIAQREQTQFGDMACKTPYLVGGHCGRGRVLYLNTVHGYRHVPEWTPGLTWVSDALQWLAEPRRESLG</sequence>
<comment type="caution">
    <text evidence="6">The sequence shown here is derived from an EMBL/GenBank/DDBJ whole genome shotgun (WGS) entry which is preliminary data.</text>
</comment>
<dbReference type="NCBIfam" id="TIGR02937">
    <property type="entry name" value="sigma70-ECF"/>
    <property type="match status" value="1"/>
</dbReference>
<dbReference type="GO" id="GO:0006352">
    <property type="term" value="P:DNA-templated transcription initiation"/>
    <property type="evidence" value="ECO:0007669"/>
    <property type="project" value="InterPro"/>
</dbReference>
<keyword evidence="3" id="KW-0238">DNA-binding</keyword>
<evidence type="ECO:0000256" key="1">
    <source>
        <dbReference type="ARBA" id="ARBA00023015"/>
    </source>
</evidence>
<dbReference type="Proteomes" id="UP000541810">
    <property type="component" value="Unassembled WGS sequence"/>
</dbReference>
<dbReference type="InterPro" id="IPR014284">
    <property type="entry name" value="RNA_pol_sigma-70_dom"/>
</dbReference>
<evidence type="ECO:0000313" key="6">
    <source>
        <dbReference type="EMBL" id="MBB6429598.1"/>
    </source>
</evidence>
<dbReference type="PANTHER" id="PTHR43133">
    <property type="entry name" value="RNA POLYMERASE ECF-TYPE SIGMA FACTO"/>
    <property type="match status" value="1"/>
</dbReference>
<dbReference type="PANTHER" id="PTHR43133:SF8">
    <property type="entry name" value="RNA POLYMERASE SIGMA FACTOR HI_1459-RELATED"/>
    <property type="match status" value="1"/>
</dbReference>
<reference evidence="6 7" key="1">
    <citation type="submission" date="2020-08" db="EMBL/GenBank/DDBJ databases">
        <title>Genomic Encyclopedia of Type Strains, Phase IV (KMG-IV): sequencing the most valuable type-strain genomes for metagenomic binning, comparative biology and taxonomic classification.</title>
        <authorList>
            <person name="Goeker M."/>
        </authorList>
    </citation>
    <scope>NUCLEOTIDE SEQUENCE [LARGE SCALE GENOMIC DNA]</scope>
    <source>
        <strain evidence="6 7">DSM 103725</strain>
    </source>
</reference>
<proteinExistence type="predicted"/>
<keyword evidence="7" id="KW-1185">Reference proteome</keyword>
<name>A0A7X0H5N6_9BACT</name>
<evidence type="ECO:0000256" key="2">
    <source>
        <dbReference type="ARBA" id="ARBA00023082"/>
    </source>
</evidence>